<keyword evidence="13" id="KW-1185">Reference proteome</keyword>
<dbReference type="InterPro" id="IPR000719">
    <property type="entry name" value="Prot_kinase_dom"/>
</dbReference>
<feature type="binding site" evidence="9">
    <location>
        <position position="67"/>
    </location>
    <ligand>
        <name>ATP</name>
        <dbReference type="ChEBI" id="CHEBI:30616"/>
    </ligand>
</feature>
<feature type="compositionally biased region" description="Low complexity" evidence="10">
    <location>
        <begin position="883"/>
        <end position="893"/>
    </location>
</feature>
<dbReference type="Proteomes" id="UP000355283">
    <property type="component" value="Unassembled WGS sequence"/>
</dbReference>
<feature type="region of interest" description="Disordered" evidence="10">
    <location>
        <begin position="322"/>
        <end position="353"/>
    </location>
</feature>
<dbReference type="EMBL" id="SDOX01000005">
    <property type="protein sequence ID" value="TFJ87879.1"/>
    <property type="molecule type" value="Genomic_DNA"/>
</dbReference>
<feature type="region of interest" description="Disordered" evidence="10">
    <location>
        <begin position="462"/>
        <end position="533"/>
    </location>
</feature>
<sequence>MTTTQPLGGLIRSVVGNVGGTTGEPEPPTLEVGRTRVYLGPLLGEGGFAFVYACRDVNEPSNQLVLKKVIIQDKAHQEQIEKEIRLLKVLQHPNIVRYHDDSVHSCADRLEALILMEHCEGGSLFEAIKSQGQQRLSKDAILRVAMDVSRAVATLHHHKPLPIAHRDLKLENILLAFHHGGKAGVENRVVYKLIDFGSATEGPVPLGNAVERAVEEERLAKTTTQIYRAPEMIDLYLRRALDEKVDIWALGCVLSTVMHLVHPFQGVGNLGVLNGKRRSVPAVPGWEDLEEVVNRMLLADADARLDIDEVLAHLTCLQDAKPLPSRPCDGPAQERERGGGRQGGDHRAAHVHSCPHEQKSTEHQILEARPLNPNSAAARRLAGRSRGHSASAPVTTETSVGRAEAAWVDKAKEAGSRQEGGRGKMGGFGGANLPFLEVSGSREGDAIASDLLTEQVQALDVATQSTTKSTSVTRTTARGRDNGALSPFPATSTTASTVRKPSFDDEDFMQSSSLPERQGSRQEAGSPASFDPFANLYTRSNTFSHLSPPSPTFCSPPPASSVADKSMLAGFPSTMGQGGRVPQEDPPSFLSSTVSATPVRKDTTARTSGDFHALINSKKDSQALAAVTPPPKPPKPARPSLMKIPASAHDARFDAVPGVPHASLPSHLTTPGPHPPPLQVNQQFQQQQPSSIYPALSAYKSCEWQAQGQYQKQQVTQIQQEQHFLQLERQRQTQPSTQMQWQQQQQQQQMGPCMQQQQQQQHQPQNFNPYNINNSILDTSSPQKVDAWSTSPQQQQQPSLPLQGHLSPPPYAYFLNGRDSNDFAGNQDNNGITTAHVHTGVRSQQGQDRPQSLERPGGGQHSRGNTDGSFGGNSRHSEPVFRSSFSSASSNGSNQADAFGYNLSSTFPTTRKNAGEYSPCPKAQQEEDRDPFEI</sequence>
<dbReference type="PANTHER" id="PTHR22967:SF57">
    <property type="entry name" value="AUXILIN, ISOFORM A-RELATED"/>
    <property type="match status" value="1"/>
</dbReference>
<evidence type="ECO:0000256" key="7">
    <source>
        <dbReference type="ARBA" id="ARBA00047899"/>
    </source>
</evidence>
<name>A0A4D9DGG1_9STRA</name>
<dbReference type="PROSITE" id="PS00108">
    <property type="entry name" value="PROTEIN_KINASE_ST"/>
    <property type="match status" value="1"/>
</dbReference>
<feature type="compositionally biased region" description="Pro residues" evidence="10">
    <location>
        <begin position="548"/>
        <end position="559"/>
    </location>
</feature>
<evidence type="ECO:0000256" key="5">
    <source>
        <dbReference type="ARBA" id="ARBA00022777"/>
    </source>
</evidence>
<dbReference type="EC" id="2.7.11.1" evidence="1"/>
<dbReference type="Gene3D" id="1.10.510.10">
    <property type="entry name" value="Transferase(Phosphotransferase) domain 1"/>
    <property type="match status" value="1"/>
</dbReference>
<feature type="compositionally biased region" description="Polar residues" evidence="10">
    <location>
        <begin position="823"/>
        <end position="833"/>
    </location>
</feature>
<dbReference type="InterPro" id="IPR008271">
    <property type="entry name" value="Ser/Thr_kinase_AS"/>
</dbReference>
<dbReference type="GO" id="GO:0005737">
    <property type="term" value="C:cytoplasm"/>
    <property type="evidence" value="ECO:0007669"/>
    <property type="project" value="TreeGrafter"/>
</dbReference>
<evidence type="ECO:0000256" key="8">
    <source>
        <dbReference type="ARBA" id="ARBA00048679"/>
    </source>
</evidence>
<evidence type="ECO:0000259" key="11">
    <source>
        <dbReference type="PROSITE" id="PS50011"/>
    </source>
</evidence>
<evidence type="ECO:0000256" key="1">
    <source>
        <dbReference type="ARBA" id="ARBA00012513"/>
    </source>
</evidence>
<evidence type="ECO:0000256" key="2">
    <source>
        <dbReference type="ARBA" id="ARBA00022527"/>
    </source>
</evidence>
<dbReference type="SUPFAM" id="SSF56112">
    <property type="entry name" value="Protein kinase-like (PK-like)"/>
    <property type="match status" value="1"/>
</dbReference>
<evidence type="ECO:0000256" key="3">
    <source>
        <dbReference type="ARBA" id="ARBA00022679"/>
    </source>
</evidence>
<feature type="compositionally biased region" description="Polar residues" evidence="10">
    <location>
        <begin position="862"/>
        <end position="874"/>
    </location>
</feature>
<proteinExistence type="predicted"/>
<feature type="compositionally biased region" description="Basic and acidic residues" evidence="10">
    <location>
        <begin position="332"/>
        <end position="353"/>
    </location>
</feature>
<comment type="catalytic activity">
    <reaction evidence="8">
        <text>L-seryl-[protein] + ATP = O-phospho-L-seryl-[protein] + ADP + H(+)</text>
        <dbReference type="Rhea" id="RHEA:17989"/>
        <dbReference type="Rhea" id="RHEA-COMP:9863"/>
        <dbReference type="Rhea" id="RHEA-COMP:11604"/>
        <dbReference type="ChEBI" id="CHEBI:15378"/>
        <dbReference type="ChEBI" id="CHEBI:29999"/>
        <dbReference type="ChEBI" id="CHEBI:30616"/>
        <dbReference type="ChEBI" id="CHEBI:83421"/>
        <dbReference type="ChEBI" id="CHEBI:456216"/>
        <dbReference type="EC" id="2.7.11.1"/>
    </reaction>
</comment>
<feature type="region of interest" description="Disordered" evidence="10">
    <location>
        <begin position="378"/>
        <end position="403"/>
    </location>
</feature>
<evidence type="ECO:0000256" key="10">
    <source>
        <dbReference type="SAM" id="MobiDB-lite"/>
    </source>
</evidence>
<feature type="compositionally biased region" description="Pro residues" evidence="10">
    <location>
        <begin position="628"/>
        <end position="637"/>
    </location>
</feature>
<evidence type="ECO:0000313" key="13">
    <source>
        <dbReference type="Proteomes" id="UP000355283"/>
    </source>
</evidence>
<evidence type="ECO:0000256" key="4">
    <source>
        <dbReference type="ARBA" id="ARBA00022741"/>
    </source>
</evidence>
<feature type="compositionally biased region" description="Low complexity" evidence="10">
    <location>
        <begin position="791"/>
        <end position="806"/>
    </location>
</feature>
<keyword evidence="5" id="KW-0418">Kinase</keyword>
<keyword evidence="2" id="KW-0723">Serine/threonine-protein kinase</keyword>
<comment type="catalytic activity">
    <reaction evidence="7">
        <text>L-threonyl-[protein] + ATP = O-phospho-L-threonyl-[protein] + ADP + H(+)</text>
        <dbReference type="Rhea" id="RHEA:46608"/>
        <dbReference type="Rhea" id="RHEA-COMP:11060"/>
        <dbReference type="Rhea" id="RHEA-COMP:11605"/>
        <dbReference type="ChEBI" id="CHEBI:15378"/>
        <dbReference type="ChEBI" id="CHEBI:30013"/>
        <dbReference type="ChEBI" id="CHEBI:30616"/>
        <dbReference type="ChEBI" id="CHEBI:61977"/>
        <dbReference type="ChEBI" id="CHEBI:456216"/>
        <dbReference type="EC" id="2.7.11.1"/>
    </reaction>
</comment>
<evidence type="ECO:0000313" key="12">
    <source>
        <dbReference type="EMBL" id="TFJ87879.1"/>
    </source>
</evidence>
<dbReference type="SMART" id="SM00220">
    <property type="entry name" value="S_TKc"/>
    <property type="match status" value="1"/>
</dbReference>
<evidence type="ECO:0000256" key="9">
    <source>
        <dbReference type="PROSITE-ProRule" id="PRU10141"/>
    </source>
</evidence>
<reference evidence="12 13" key="1">
    <citation type="submission" date="2019-01" db="EMBL/GenBank/DDBJ databases">
        <title>Nuclear Genome Assembly of the Microalgal Biofuel strain Nannochloropsis salina CCMP1776.</title>
        <authorList>
            <person name="Hovde B."/>
        </authorList>
    </citation>
    <scope>NUCLEOTIDE SEQUENCE [LARGE SCALE GENOMIC DNA]</scope>
    <source>
        <strain evidence="12 13">CCMP1776</strain>
    </source>
</reference>
<dbReference type="InterPro" id="IPR011009">
    <property type="entry name" value="Kinase-like_dom_sf"/>
</dbReference>
<comment type="caution">
    <text evidence="12">The sequence shown here is derived from an EMBL/GenBank/DDBJ whole genome shotgun (WGS) entry which is preliminary data.</text>
</comment>
<dbReference type="PROSITE" id="PS50011">
    <property type="entry name" value="PROTEIN_KINASE_DOM"/>
    <property type="match status" value="1"/>
</dbReference>
<feature type="compositionally biased region" description="Low complexity" evidence="10">
    <location>
        <begin position="463"/>
        <end position="476"/>
    </location>
</feature>
<feature type="region of interest" description="Disordered" evidence="10">
    <location>
        <begin position="656"/>
        <end position="689"/>
    </location>
</feature>
<feature type="region of interest" description="Disordered" evidence="10">
    <location>
        <begin position="546"/>
        <end position="639"/>
    </location>
</feature>
<dbReference type="AlphaFoldDB" id="A0A4D9DGG1"/>
<dbReference type="Pfam" id="PF00069">
    <property type="entry name" value="Pkinase"/>
    <property type="match status" value="1"/>
</dbReference>
<evidence type="ECO:0000256" key="6">
    <source>
        <dbReference type="ARBA" id="ARBA00022840"/>
    </source>
</evidence>
<feature type="compositionally biased region" description="Polar residues" evidence="10">
    <location>
        <begin position="841"/>
        <end position="850"/>
    </location>
</feature>
<keyword evidence="3" id="KW-0808">Transferase</keyword>
<gene>
    <name evidence="12" type="ORF">NSK_001226</name>
</gene>
<feature type="region of interest" description="Disordered" evidence="10">
    <location>
        <begin position="750"/>
        <end position="934"/>
    </location>
</feature>
<dbReference type="OrthoDB" id="2018507at2759"/>
<keyword evidence="6 9" id="KW-0067">ATP-binding</keyword>
<accession>A0A4D9DGG1</accession>
<protein>
    <recommendedName>
        <fullName evidence="1">non-specific serine/threonine protein kinase</fullName>
        <ecNumber evidence="1">2.7.11.1</ecNumber>
    </recommendedName>
</protein>
<feature type="domain" description="Protein kinase" evidence="11">
    <location>
        <begin position="37"/>
        <end position="316"/>
    </location>
</feature>
<feature type="compositionally biased region" description="Low complexity" evidence="10">
    <location>
        <begin position="750"/>
        <end position="765"/>
    </location>
</feature>
<organism evidence="12 13">
    <name type="scientific">Nannochloropsis salina CCMP1776</name>
    <dbReference type="NCBI Taxonomy" id="1027361"/>
    <lineage>
        <taxon>Eukaryota</taxon>
        <taxon>Sar</taxon>
        <taxon>Stramenopiles</taxon>
        <taxon>Ochrophyta</taxon>
        <taxon>Eustigmatophyceae</taxon>
        <taxon>Eustigmatales</taxon>
        <taxon>Monodopsidaceae</taxon>
        <taxon>Microchloropsis</taxon>
        <taxon>Microchloropsis salina</taxon>
    </lineage>
</organism>
<keyword evidence="4 9" id="KW-0547">Nucleotide-binding</keyword>
<dbReference type="PANTHER" id="PTHR22967">
    <property type="entry name" value="SERINE/THREONINE PROTEIN KINASE"/>
    <property type="match status" value="1"/>
</dbReference>
<dbReference type="PROSITE" id="PS00107">
    <property type="entry name" value="PROTEIN_KINASE_ATP"/>
    <property type="match status" value="1"/>
</dbReference>
<dbReference type="GO" id="GO:0005524">
    <property type="term" value="F:ATP binding"/>
    <property type="evidence" value="ECO:0007669"/>
    <property type="project" value="UniProtKB-UniRule"/>
</dbReference>
<dbReference type="GO" id="GO:0004674">
    <property type="term" value="F:protein serine/threonine kinase activity"/>
    <property type="evidence" value="ECO:0007669"/>
    <property type="project" value="UniProtKB-KW"/>
</dbReference>
<feature type="compositionally biased region" description="Polar residues" evidence="10">
    <location>
        <begin position="902"/>
        <end position="912"/>
    </location>
</feature>
<feature type="compositionally biased region" description="Low complexity" evidence="10">
    <location>
        <begin position="679"/>
        <end position="689"/>
    </location>
</feature>
<feature type="compositionally biased region" description="Polar residues" evidence="10">
    <location>
        <begin position="766"/>
        <end position="783"/>
    </location>
</feature>
<dbReference type="InterPro" id="IPR017441">
    <property type="entry name" value="Protein_kinase_ATP_BS"/>
</dbReference>